<dbReference type="AlphaFoldDB" id="A0A0H3CAG3"/>
<comment type="similarity">
    <text evidence="1">Belongs to the non-flavoprotein flavin reductase family.</text>
</comment>
<dbReference type="GeneID" id="7332312"/>
<evidence type="ECO:0000313" key="4">
    <source>
        <dbReference type="EMBL" id="ACL95823.1"/>
    </source>
</evidence>
<protein>
    <submittedName>
        <fullName evidence="4">FMN reductase</fullName>
    </submittedName>
</protein>
<proteinExistence type="inferred from homology"/>
<dbReference type="KEGG" id="ccs:CCNA_02358"/>
<dbReference type="HOGENOM" id="CLU_059021_1_0_5"/>
<organism evidence="4 5">
    <name type="scientific">Caulobacter vibrioides (strain NA1000 / CB15N)</name>
    <name type="common">Caulobacter crescentus</name>
    <dbReference type="NCBI Taxonomy" id="565050"/>
    <lineage>
        <taxon>Bacteria</taxon>
        <taxon>Pseudomonadati</taxon>
        <taxon>Pseudomonadota</taxon>
        <taxon>Alphaproteobacteria</taxon>
        <taxon>Caulobacterales</taxon>
        <taxon>Caulobacteraceae</taxon>
        <taxon>Caulobacter</taxon>
    </lineage>
</organism>
<dbReference type="SMART" id="SM00903">
    <property type="entry name" value="Flavin_Reduct"/>
    <property type="match status" value="1"/>
</dbReference>
<sequence length="174" mass="19229">MSKAVTIELGEGAEHDARALRNAFGCFTTGVTVVTTLAPDGRRVGLTANSFTSVSLDPPLALICVDLKSSSLPALDAAQKFAVNVLHAEHQQLARQFVQKETDRFAGLETETWRTGVPILPECMANFECETHHAFDAGDHRVYVGRVVKLRYDPDHEPLVYLQGRFRRVHVDAE</sequence>
<gene>
    <name evidence="4" type="ordered locus">CCNA_02358</name>
</gene>
<dbReference type="GO" id="GO:0042602">
    <property type="term" value="F:riboflavin reductase (NADPH) activity"/>
    <property type="evidence" value="ECO:0007669"/>
    <property type="project" value="TreeGrafter"/>
</dbReference>
<name>A0A0H3CAG3_CAUVN</name>
<feature type="domain" description="Flavin reductase like" evidence="3">
    <location>
        <begin position="24"/>
        <end position="168"/>
    </location>
</feature>
<dbReference type="SMR" id="A0A0H3CAG3"/>
<dbReference type="Proteomes" id="UP000001364">
    <property type="component" value="Chromosome"/>
</dbReference>
<accession>A0A0H3CAG3</accession>
<dbReference type="PANTHER" id="PTHR30466">
    <property type="entry name" value="FLAVIN REDUCTASE"/>
    <property type="match status" value="1"/>
</dbReference>
<dbReference type="PANTHER" id="PTHR30466:SF11">
    <property type="entry name" value="FLAVIN-DEPENDENT MONOOXYGENASE, REDUCTASE SUBUNIT HSAB"/>
    <property type="match status" value="1"/>
</dbReference>
<dbReference type="EMBL" id="CP001340">
    <property type="protein sequence ID" value="ACL95823.1"/>
    <property type="molecule type" value="Genomic_DNA"/>
</dbReference>
<keyword evidence="5" id="KW-1185">Reference proteome</keyword>
<dbReference type="OrthoDB" id="9792858at2"/>
<dbReference type="GO" id="GO:0010181">
    <property type="term" value="F:FMN binding"/>
    <property type="evidence" value="ECO:0007669"/>
    <property type="project" value="InterPro"/>
</dbReference>
<keyword evidence="2" id="KW-0560">Oxidoreductase</keyword>
<dbReference type="Pfam" id="PF01613">
    <property type="entry name" value="Flavin_Reduct"/>
    <property type="match status" value="1"/>
</dbReference>
<evidence type="ECO:0000256" key="1">
    <source>
        <dbReference type="ARBA" id="ARBA00008898"/>
    </source>
</evidence>
<dbReference type="InterPro" id="IPR002563">
    <property type="entry name" value="Flavin_Rdtase-like_dom"/>
</dbReference>
<dbReference type="SUPFAM" id="SSF50475">
    <property type="entry name" value="FMN-binding split barrel"/>
    <property type="match status" value="1"/>
</dbReference>
<reference evidence="4 5" key="1">
    <citation type="journal article" date="2010" name="J. Bacteriol.">
        <title>The genetic basis of laboratory adaptation in Caulobacter crescentus.</title>
        <authorList>
            <person name="Marks M.E."/>
            <person name="Castro-Rojas C.M."/>
            <person name="Teiling C."/>
            <person name="Du L."/>
            <person name="Kapatral V."/>
            <person name="Walunas T.L."/>
            <person name="Crosson S."/>
        </authorList>
    </citation>
    <scope>NUCLEOTIDE SEQUENCE [LARGE SCALE GENOMIC DNA]</scope>
    <source>
        <strain evidence="5">NA1000 / CB15N</strain>
    </source>
</reference>
<dbReference type="PhylomeDB" id="A0A0H3CAG3"/>
<dbReference type="InterPro" id="IPR050268">
    <property type="entry name" value="NADH-dep_flavin_reductase"/>
</dbReference>
<dbReference type="PATRIC" id="fig|565050.3.peg.2310"/>
<dbReference type="RefSeq" id="WP_010920136.1">
    <property type="nucleotide sequence ID" value="NC_011916.1"/>
</dbReference>
<dbReference type="RefSeq" id="YP_002517731.1">
    <property type="nucleotide sequence ID" value="NC_011916.1"/>
</dbReference>
<evidence type="ECO:0000259" key="3">
    <source>
        <dbReference type="SMART" id="SM00903"/>
    </source>
</evidence>
<dbReference type="InterPro" id="IPR012349">
    <property type="entry name" value="Split_barrel_FMN-bd"/>
</dbReference>
<evidence type="ECO:0000256" key="2">
    <source>
        <dbReference type="ARBA" id="ARBA00023002"/>
    </source>
</evidence>
<evidence type="ECO:0000313" key="5">
    <source>
        <dbReference type="Proteomes" id="UP000001364"/>
    </source>
</evidence>
<dbReference type="Gene3D" id="2.30.110.10">
    <property type="entry name" value="Electron Transport, Fmn-binding Protein, Chain A"/>
    <property type="match status" value="1"/>
</dbReference>